<dbReference type="PANTHER" id="PTHR34109">
    <property type="entry name" value="BNAUNNG04460D PROTEIN-RELATED"/>
    <property type="match status" value="1"/>
</dbReference>
<name>A0A1M5FP00_9HYPH</name>
<dbReference type="STRING" id="1122133.SAMN02745157_3118"/>
<dbReference type="EMBL" id="FQUP01000003">
    <property type="protein sequence ID" value="SHF93238.1"/>
    <property type="molecule type" value="Genomic_DNA"/>
</dbReference>
<reference evidence="2 3" key="1">
    <citation type="submission" date="2016-11" db="EMBL/GenBank/DDBJ databases">
        <authorList>
            <person name="Jaros S."/>
            <person name="Januszkiewicz K."/>
            <person name="Wedrychowicz H."/>
        </authorList>
    </citation>
    <scope>NUCLEOTIDE SEQUENCE [LARGE SCALE GENOMIC DNA]</scope>
    <source>
        <strain evidence="2 3">DSM 19436</strain>
    </source>
</reference>
<dbReference type="InterPro" id="IPR037523">
    <property type="entry name" value="VOC_core"/>
</dbReference>
<evidence type="ECO:0000313" key="2">
    <source>
        <dbReference type="EMBL" id="SHF93238.1"/>
    </source>
</evidence>
<dbReference type="AlphaFoldDB" id="A0A1M5FP00"/>
<evidence type="ECO:0000259" key="1">
    <source>
        <dbReference type="PROSITE" id="PS51819"/>
    </source>
</evidence>
<dbReference type="PROSITE" id="PS51819">
    <property type="entry name" value="VOC"/>
    <property type="match status" value="1"/>
</dbReference>
<sequence>MTDRSRLFPALRYNDARAAIDFLVAAFGFTPHAIHTTPDGLIAHAELRLGDGMVMIGAIGPDLAAKGRTVSGGTSSIYVSVAYVDGHHDKAVAAGAVVTRPLADTDYGSREYSCRDLEGYEWSFGTYDPMLPPGD</sequence>
<organism evidence="2 3">
    <name type="scientific">Kaistia soli DSM 19436</name>
    <dbReference type="NCBI Taxonomy" id="1122133"/>
    <lineage>
        <taxon>Bacteria</taxon>
        <taxon>Pseudomonadati</taxon>
        <taxon>Pseudomonadota</taxon>
        <taxon>Alphaproteobacteria</taxon>
        <taxon>Hyphomicrobiales</taxon>
        <taxon>Kaistiaceae</taxon>
        <taxon>Kaistia</taxon>
    </lineage>
</organism>
<evidence type="ECO:0000313" key="3">
    <source>
        <dbReference type="Proteomes" id="UP000184485"/>
    </source>
</evidence>
<gene>
    <name evidence="2" type="ORF">SAMN02745157_3118</name>
</gene>
<dbReference type="Pfam" id="PF00903">
    <property type="entry name" value="Glyoxalase"/>
    <property type="match status" value="1"/>
</dbReference>
<dbReference type="PANTHER" id="PTHR34109:SF1">
    <property type="entry name" value="VOC DOMAIN-CONTAINING PROTEIN"/>
    <property type="match status" value="1"/>
</dbReference>
<dbReference type="Gene3D" id="3.30.720.120">
    <property type="match status" value="1"/>
</dbReference>
<dbReference type="SUPFAM" id="SSF54593">
    <property type="entry name" value="Glyoxalase/Bleomycin resistance protein/Dihydroxybiphenyl dioxygenase"/>
    <property type="match status" value="1"/>
</dbReference>
<dbReference type="Proteomes" id="UP000184485">
    <property type="component" value="Unassembled WGS sequence"/>
</dbReference>
<dbReference type="InterPro" id="IPR029068">
    <property type="entry name" value="Glyas_Bleomycin-R_OHBP_Dase"/>
</dbReference>
<dbReference type="InterPro" id="IPR004360">
    <property type="entry name" value="Glyas_Fos-R_dOase_dom"/>
</dbReference>
<dbReference type="OrthoDB" id="9791602at2"/>
<keyword evidence="3" id="KW-1185">Reference proteome</keyword>
<accession>A0A1M5FP00</accession>
<protein>
    <submittedName>
        <fullName evidence="2">Uncharacterized conserved protein PhnB, glyoxalase superfamily</fullName>
    </submittedName>
</protein>
<dbReference type="RefSeq" id="WP_073054463.1">
    <property type="nucleotide sequence ID" value="NZ_FQUP01000003.1"/>
</dbReference>
<feature type="domain" description="VOC" evidence="1">
    <location>
        <begin position="5"/>
        <end position="127"/>
    </location>
</feature>
<proteinExistence type="predicted"/>
<dbReference type="Gene3D" id="3.30.720.110">
    <property type="match status" value="1"/>
</dbReference>